<proteinExistence type="predicted"/>
<evidence type="ECO:0008006" key="3">
    <source>
        <dbReference type="Google" id="ProtNLM"/>
    </source>
</evidence>
<reference evidence="1 2" key="1">
    <citation type="submission" date="2014-04" db="EMBL/GenBank/DDBJ databases">
        <authorList>
            <consortium name="DOE Joint Genome Institute"/>
            <person name="Kuo A."/>
            <person name="Gay G."/>
            <person name="Dore J."/>
            <person name="Kohler A."/>
            <person name="Nagy L.G."/>
            <person name="Floudas D."/>
            <person name="Copeland A."/>
            <person name="Barry K.W."/>
            <person name="Cichocki N."/>
            <person name="Veneault-Fourrey C."/>
            <person name="LaButti K."/>
            <person name="Lindquist E.A."/>
            <person name="Lipzen A."/>
            <person name="Lundell T."/>
            <person name="Morin E."/>
            <person name="Murat C."/>
            <person name="Sun H."/>
            <person name="Tunlid A."/>
            <person name="Henrissat B."/>
            <person name="Grigoriev I.V."/>
            <person name="Hibbett D.S."/>
            <person name="Martin F."/>
            <person name="Nordberg H.P."/>
            <person name="Cantor M.N."/>
            <person name="Hua S.X."/>
        </authorList>
    </citation>
    <scope>NUCLEOTIDE SEQUENCE [LARGE SCALE GENOMIC DNA]</scope>
    <source>
        <strain evidence="2">h7</strain>
    </source>
</reference>
<protein>
    <recommendedName>
        <fullName evidence="3">F-box domain-containing protein</fullName>
    </recommendedName>
</protein>
<dbReference type="EMBL" id="KN831806">
    <property type="protein sequence ID" value="KIM36375.1"/>
    <property type="molecule type" value="Genomic_DNA"/>
</dbReference>
<reference evidence="2" key="2">
    <citation type="submission" date="2015-01" db="EMBL/GenBank/DDBJ databases">
        <title>Evolutionary Origins and Diversification of the Mycorrhizal Mutualists.</title>
        <authorList>
            <consortium name="DOE Joint Genome Institute"/>
            <consortium name="Mycorrhizal Genomics Consortium"/>
            <person name="Kohler A."/>
            <person name="Kuo A."/>
            <person name="Nagy L.G."/>
            <person name="Floudas D."/>
            <person name="Copeland A."/>
            <person name="Barry K.W."/>
            <person name="Cichocki N."/>
            <person name="Veneault-Fourrey C."/>
            <person name="LaButti K."/>
            <person name="Lindquist E.A."/>
            <person name="Lipzen A."/>
            <person name="Lundell T."/>
            <person name="Morin E."/>
            <person name="Murat C."/>
            <person name="Riley R."/>
            <person name="Ohm R."/>
            <person name="Sun H."/>
            <person name="Tunlid A."/>
            <person name="Henrissat B."/>
            <person name="Grigoriev I.V."/>
            <person name="Hibbett D.S."/>
            <person name="Martin F."/>
        </authorList>
    </citation>
    <scope>NUCLEOTIDE SEQUENCE [LARGE SCALE GENOMIC DNA]</scope>
    <source>
        <strain evidence="2">h7</strain>
    </source>
</reference>
<accession>A0A0C3BI25</accession>
<evidence type="ECO:0000313" key="2">
    <source>
        <dbReference type="Proteomes" id="UP000053424"/>
    </source>
</evidence>
<dbReference type="OrthoDB" id="3270987at2759"/>
<dbReference type="AlphaFoldDB" id="A0A0C3BI25"/>
<sequence>MPGLLHEWLGRSGALPLTVYFHTDFGREPLYSDIKAQNALQAAIGSAIDTLNLHSGRWRSLHITASSDAIKRLSCPTILDQLTSLELVITDFSSPADFMTESELNVTHLKLICFPLTSINVRWDMVTHATISEVVLNEALELLRRASNLQYYCVSLSGRRETDPVIPVVNPQLRSLDLWGPHFGTLLSEITLPSLEEWTQDMSRGRPLETMQSFVERSRCRIKMLNLSSPVLVSRALHPLLQKLPSVERIRLHFWITETDEDASIDDILIRIFVSGPENRTPEPFLPHLQLLEWKSSGSPPLSWDLLPIFYSKNNRRSLKLKTFAHESQITNKDAFELLRLEEKEGLDLQIIDEATGEDVLEPWRIGILEASV</sequence>
<evidence type="ECO:0000313" key="1">
    <source>
        <dbReference type="EMBL" id="KIM36375.1"/>
    </source>
</evidence>
<gene>
    <name evidence="1" type="ORF">M413DRAFT_31789</name>
</gene>
<name>A0A0C3BI25_HEBCY</name>
<dbReference type="Proteomes" id="UP000053424">
    <property type="component" value="Unassembled WGS sequence"/>
</dbReference>
<keyword evidence="2" id="KW-1185">Reference proteome</keyword>
<organism evidence="1 2">
    <name type="scientific">Hebeloma cylindrosporum</name>
    <dbReference type="NCBI Taxonomy" id="76867"/>
    <lineage>
        <taxon>Eukaryota</taxon>
        <taxon>Fungi</taxon>
        <taxon>Dikarya</taxon>
        <taxon>Basidiomycota</taxon>
        <taxon>Agaricomycotina</taxon>
        <taxon>Agaricomycetes</taxon>
        <taxon>Agaricomycetidae</taxon>
        <taxon>Agaricales</taxon>
        <taxon>Agaricineae</taxon>
        <taxon>Hymenogastraceae</taxon>
        <taxon>Hebeloma</taxon>
    </lineage>
</organism>
<dbReference type="HOGENOM" id="CLU_018544_14_1_1"/>